<dbReference type="Proteomes" id="UP000798662">
    <property type="component" value="Chromosome 1"/>
</dbReference>
<keyword evidence="2" id="KW-1185">Reference proteome</keyword>
<protein>
    <submittedName>
        <fullName evidence="1">Uncharacterized protein</fullName>
    </submittedName>
</protein>
<organism evidence="1 2">
    <name type="scientific">Pyropia yezoensis</name>
    <name type="common">Susabi-nori</name>
    <name type="synonym">Porphyra yezoensis</name>
    <dbReference type="NCBI Taxonomy" id="2788"/>
    <lineage>
        <taxon>Eukaryota</taxon>
        <taxon>Rhodophyta</taxon>
        <taxon>Bangiophyceae</taxon>
        <taxon>Bangiales</taxon>
        <taxon>Bangiaceae</taxon>
        <taxon>Pyropia</taxon>
    </lineage>
</organism>
<comment type="caution">
    <text evidence="1">The sequence shown here is derived from an EMBL/GenBank/DDBJ whole genome shotgun (WGS) entry which is preliminary data.</text>
</comment>
<sequence>MGWGGSAGPPTEVSPPPAARRRASRHRPSRLQRPRQHPAAAVGPVPATATTDIHPTASAVCRGGDRRPPPQNARLSVPDCVRGRQPPRGKPHRHPHRHPQRYHYCYH</sequence>
<reference evidence="1" key="1">
    <citation type="submission" date="2019-11" db="EMBL/GenBank/DDBJ databases">
        <title>Nori genome reveals adaptations in red seaweeds to the harsh intertidal environment.</title>
        <authorList>
            <person name="Wang D."/>
            <person name="Mao Y."/>
        </authorList>
    </citation>
    <scope>NUCLEOTIDE SEQUENCE</scope>
    <source>
        <tissue evidence="1">Gametophyte</tissue>
    </source>
</reference>
<dbReference type="EMBL" id="CM020618">
    <property type="protein sequence ID" value="KAK1860686.1"/>
    <property type="molecule type" value="Genomic_DNA"/>
</dbReference>
<evidence type="ECO:0000313" key="1">
    <source>
        <dbReference type="EMBL" id="KAK1860686.1"/>
    </source>
</evidence>
<accession>A0ACC3BRQ3</accession>
<name>A0ACC3BRQ3_PYRYE</name>
<gene>
    <name evidence="1" type="ORF">I4F81_003274</name>
</gene>
<evidence type="ECO:0000313" key="2">
    <source>
        <dbReference type="Proteomes" id="UP000798662"/>
    </source>
</evidence>
<proteinExistence type="predicted"/>